<dbReference type="Proteomes" id="UP000032086">
    <property type="component" value="Unassembled WGS sequence"/>
</dbReference>
<gene>
    <name evidence="1" type="ORF">RU10_20900</name>
</gene>
<reference evidence="1 2" key="1">
    <citation type="submission" date="2014-12" db="EMBL/GenBank/DDBJ databases">
        <title>16Stimator: statistical estimation of ribosomal gene copy numbers from draft genome assemblies.</title>
        <authorList>
            <person name="Perisin M.A."/>
            <person name="Vetter M."/>
            <person name="Gilbert J.A."/>
            <person name="Bergelson J."/>
        </authorList>
    </citation>
    <scope>NUCLEOTIDE SEQUENCE [LARGE SCALE GENOMIC DNA]</scope>
    <source>
        <strain evidence="1 2">MEP34</strain>
    </source>
</reference>
<name>A0AAE2DUV2_PSEFL</name>
<accession>A0AAE2DUV2</accession>
<proteinExistence type="predicted"/>
<dbReference type="EMBL" id="JXQY01000028">
    <property type="protein sequence ID" value="KIP90643.1"/>
    <property type="molecule type" value="Genomic_DNA"/>
</dbReference>
<dbReference type="AlphaFoldDB" id="A0AAE2DUV2"/>
<organism evidence="1 2">
    <name type="scientific">Pseudomonas fluorescens</name>
    <dbReference type="NCBI Taxonomy" id="294"/>
    <lineage>
        <taxon>Bacteria</taxon>
        <taxon>Pseudomonadati</taxon>
        <taxon>Pseudomonadota</taxon>
        <taxon>Gammaproteobacteria</taxon>
        <taxon>Pseudomonadales</taxon>
        <taxon>Pseudomonadaceae</taxon>
        <taxon>Pseudomonas</taxon>
    </lineage>
</organism>
<sequence>MFFMTEHRAGFTPHPSPLPEEREPICGLFRLEFDSVLHVGVPCTNTSVSSLYLWERVRVRAAV</sequence>
<comment type="caution">
    <text evidence="1">The sequence shown here is derived from an EMBL/GenBank/DDBJ whole genome shotgun (WGS) entry which is preliminary data.</text>
</comment>
<protein>
    <submittedName>
        <fullName evidence="1">Uncharacterized protein</fullName>
    </submittedName>
</protein>
<evidence type="ECO:0000313" key="1">
    <source>
        <dbReference type="EMBL" id="KIP90643.1"/>
    </source>
</evidence>
<evidence type="ECO:0000313" key="2">
    <source>
        <dbReference type="Proteomes" id="UP000032086"/>
    </source>
</evidence>